<reference evidence="1 2" key="1">
    <citation type="submission" date="2023-04" db="EMBL/GenBank/DDBJ databases">
        <title>Colletotrichum tabacum stain YC1 causing leaf anthracnose on Nicotiana tabacum(L.) cv.</title>
        <authorList>
            <person name="Ji Z."/>
            <person name="Wang M."/>
            <person name="Zhang J."/>
            <person name="Wang N."/>
            <person name="Zhou Z."/>
        </authorList>
    </citation>
    <scope>NUCLEOTIDE SEQUENCE [LARGE SCALE GENOMIC DNA]</scope>
    <source>
        <strain evidence="1 2">YC1</strain>
    </source>
</reference>
<protein>
    <submittedName>
        <fullName evidence="1">Uncharacterized protein</fullName>
    </submittedName>
</protein>
<dbReference type="EMBL" id="JASAOK010000019">
    <property type="protein sequence ID" value="KAK6222227.1"/>
    <property type="molecule type" value="Genomic_DNA"/>
</dbReference>
<dbReference type="Proteomes" id="UP001327957">
    <property type="component" value="Unassembled WGS sequence"/>
</dbReference>
<name>A0AAV9TIR7_9PEZI</name>
<proteinExistence type="predicted"/>
<keyword evidence="2" id="KW-1185">Reference proteome</keyword>
<gene>
    <name evidence="1" type="ORF">QIS74_04482</name>
</gene>
<evidence type="ECO:0000313" key="2">
    <source>
        <dbReference type="Proteomes" id="UP001327957"/>
    </source>
</evidence>
<evidence type="ECO:0000313" key="1">
    <source>
        <dbReference type="EMBL" id="KAK6222227.1"/>
    </source>
</evidence>
<sequence length="143" mass="15895">MAPERPGYVMFPTSTRISSIPIFLLSPPIGGCRQPSFSGTPSFYHSEIDENQIDGRSSSRHRLKEVGYDFDESSATRAYRKYQAAKLANIKSELHPSLSAGVPVLMVTLNWPLPLFSGPRPSSGYFWVDAMCFQGGAEQRCFL</sequence>
<organism evidence="1 2">
    <name type="scientific">Colletotrichum tabaci</name>
    <dbReference type="NCBI Taxonomy" id="1209068"/>
    <lineage>
        <taxon>Eukaryota</taxon>
        <taxon>Fungi</taxon>
        <taxon>Dikarya</taxon>
        <taxon>Ascomycota</taxon>
        <taxon>Pezizomycotina</taxon>
        <taxon>Sordariomycetes</taxon>
        <taxon>Hypocreomycetidae</taxon>
        <taxon>Glomerellales</taxon>
        <taxon>Glomerellaceae</taxon>
        <taxon>Colletotrichum</taxon>
        <taxon>Colletotrichum destructivum species complex</taxon>
    </lineage>
</organism>
<comment type="caution">
    <text evidence="1">The sequence shown here is derived from an EMBL/GenBank/DDBJ whole genome shotgun (WGS) entry which is preliminary data.</text>
</comment>
<dbReference type="AlphaFoldDB" id="A0AAV9TIR7"/>
<accession>A0AAV9TIR7</accession>